<dbReference type="NCBIfam" id="NF041144">
    <property type="entry name" value="expansin_EXLX1"/>
    <property type="match status" value="1"/>
</dbReference>
<name>A0A2P7ZAH0_9PEZI</name>
<feature type="domain" description="Expansin-like EG45" evidence="3">
    <location>
        <begin position="42"/>
        <end position="139"/>
    </location>
</feature>
<evidence type="ECO:0000259" key="3">
    <source>
        <dbReference type="PROSITE" id="PS50842"/>
    </source>
</evidence>
<reference evidence="4 5" key="1">
    <citation type="submission" date="2017-05" db="EMBL/GenBank/DDBJ databases">
        <title>Draft genome sequence of Elsinoe australis.</title>
        <authorList>
            <person name="Cheng Q."/>
        </authorList>
    </citation>
    <scope>NUCLEOTIDE SEQUENCE [LARGE SCALE GENOMIC DNA]</scope>
    <source>
        <strain evidence="4 5">NL1</strain>
    </source>
</reference>
<evidence type="ECO:0000256" key="2">
    <source>
        <dbReference type="SAM" id="SignalP"/>
    </source>
</evidence>
<dbReference type="InterPro" id="IPR001153">
    <property type="entry name" value="Barwin_dom"/>
</dbReference>
<dbReference type="InterPro" id="IPR036749">
    <property type="entry name" value="Expansin_CBD_sf"/>
</dbReference>
<dbReference type="SUPFAM" id="SSF49590">
    <property type="entry name" value="PHL pollen allergen"/>
    <property type="match status" value="1"/>
</dbReference>
<keyword evidence="1 2" id="KW-0732">Signal</keyword>
<dbReference type="Gene3D" id="2.40.40.10">
    <property type="entry name" value="RlpA-like domain"/>
    <property type="match status" value="1"/>
</dbReference>
<evidence type="ECO:0000313" key="5">
    <source>
        <dbReference type="Proteomes" id="UP000243723"/>
    </source>
</evidence>
<dbReference type="SUPFAM" id="SSF50685">
    <property type="entry name" value="Barwin-like endoglucanases"/>
    <property type="match status" value="1"/>
</dbReference>
<dbReference type="InterPro" id="IPR007112">
    <property type="entry name" value="Expansin/allergen_DPBB_dom"/>
</dbReference>
<dbReference type="STRING" id="40998.A0A2P7ZAH0"/>
<comment type="caution">
    <text evidence="4">The sequence shown here is derived from an EMBL/GenBank/DDBJ whole genome shotgun (WGS) entry which is preliminary data.</text>
</comment>
<protein>
    <submittedName>
        <fullName evidence="4">Papain inhibitor</fullName>
    </submittedName>
</protein>
<dbReference type="Proteomes" id="UP000243723">
    <property type="component" value="Unassembled WGS sequence"/>
</dbReference>
<proteinExistence type="predicted"/>
<dbReference type="CDD" id="cd22271">
    <property type="entry name" value="DPBB_EXP_N-like"/>
    <property type="match status" value="1"/>
</dbReference>
<organism evidence="4 5">
    <name type="scientific">Elsinoe australis</name>
    <dbReference type="NCBI Taxonomy" id="40998"/>
    <lineage>
        <taxon>Eukaryota</taxon>
        <taxon>Fungi</taxon>
        <taxon>Dikarya</taxon>
        <taxon>Ascomycota</taxon>
        <taxon>Pezizomycotina</taxon>
        <taxon>Dothideomycetes</taxon>
        <taxon>Dothideomycetidae</taxon>
        <taxon>Myriangiales</taxon>
        <taxon>Elsinoaceae</taxon>
        <taxon>Elsinoe</taxon>
    </lineage>
</organism>
<accession>A0A2P7ZAH0</accession>
<keyword evidence="5" id="KW-1185">Reference proteome</keyword>
<sequence>MFTFLSLCVLLAQLLTFSNAAAVEVNTLDKRQSSNARGTFYGGNVGGGTCSFSGYTLPSGIYGTALSGASWNNAGNCGGCISVTGPNGKKITAMIVDQCPECPANGLDLFQNAFSQLADPSKGVISLNWQYVACPITSPLKIHMKSGVSQYWFSAQVVNAKRRTTKMEVSIDGGKTYKSTNRQTYNFFEISSGAGAAKATIRITSETGSTVVVQNVPMTGDAVVTAGGNYA</sequence>
<dbReference type="GO" id="GO:0042742">
    <property type="term" value="P:defense response to bacterium"/>
    <property type="evidence" value="ECO:0007669"/>
    <property type="project" value="InterPro"/>
</dbReference>
<dbReference type="EMBL" id="NHZQ01000251">
    <property type="protein sequence ID" value="PSK45212.1"/>
    <property type="molecule type" value="Genomic_DNA"/>
</dbReference>
<dbReference type="PANTHER" id="PTHR31836">
    <property type="match status" value="1"/>
</dbReference>
<feature type="chain" id="PRO_5015173827" evidence="2">
    <location>
        <begin position="21"/>
        <end position="231"/>
    </location>
</feature>
<feature type="signal peptide" evidence="2">
    <location>
        <begin position="1"/>
        <end position="20"/>
    </location>
</feature>
<dbReference type="InterPro" id="IPR051477">
    <property type="entry name" value="Expansin_CellWall"/>
</dbReference>
<dbReference type="PANTHER" id="PTHR31836:SF21">
    <property type="entry name" value="EXPANSIN-LIKE PROTEIN 7"/>
    <property type="match status" value="1"/>
</dbReference>
<dbReference type="InterPro" id="IPR036908">
    <property type="entry name" value="RlpA-like_sf"/>
</dbReference>
<dbReference type="PROSITE" id="PS50842">
    <property type="entry name" value="EXPANSIN_EG45"/>
    <property type="match status" value="1"/>
</dbReference>
<gene>
    <name evidence="4" type="ORF">B9Z65_2352</name>
</gene>
<evidence type="ECO:0000313" key="4">
    <source>
        <dbReference type="EMBL" id="PSK45212.1"/>
    </source>
</evidence>
<dbReference type="Pfam" id="PF00967">
    <property type="entry name" value="Barwin"/>
    <property type="match status" value="1"/>
</dbReference>
<dbReference type="OrthoDB" id="406505at2759"/>
<dbReference type="AlphaFoldDB" id="A0A2P7ZAH0"/>
<evidence type="ECO:0000256" key="1">
    <source>
        <dbReference type="ARBA" id="ARBA00022729"/>
    </source>
</evidence>
<dbReference type="GO" id="GO:0050832">
    <property type="term" value="P:defense response to fungus"/>
    <property type="evidence" value="ECO:0007669"/>
    <property type="project" value="InterPro"/>
</dbReference>
<dbReference type="InterPro" id="IPR049818">
    <property type="entry name" value="Expansin_EXLX1-like"/>
</dbReference>
<dbReference type="Gene3D" id="2.60.40.760">
    <property type="entry name" value="Expansin, cellulose-binding-like domain"/>
    <property type="match status" value="1"/>
</dbReference>